<evidence type="ECO:0000313" key="2">
    <source>
        <dbReference type="EMBL" id="CAF1026548.1"/>
    </source>
</evidence>
<keyword evidence="1" id="KW-0812">Transmembrane</keyword>
<protein>
    <submittedName>
        <fullName evidence="2">Uncharacterized protein</fullName>
    </submittedName>
</protein>
<feature type="transmembrane region" description="Helical" evidence="1">
    <location>
        <begin position="6"/>
        <end position="23"/>
    </location>
</feature>
<gene>
    <name evidence="2" type="ORF">GPM918_LOCUS15059</name>
    <name evidence="3" type="ORF">SRO942_LOCUS15059</name>
</gene>
<organism evidence="2 4">
    <name type="scientific">Didymodactylos carnosus</name>
    <dbReference type="NCBI Taxonomy" id="1234261"/>
    <lineage>
        <taxon>Eukaryota</taxon>
        <taxon>Metazoa</taxon>
        <taxon>Spiralia</taxon>
        <taxon>Gnathifera</taxon>
        <taxon>Rotifera</taxon>
        <taxon>Eurotatoria</taxon>
        <taxon>Bdelloidea</taxon>
        <taxon>Philodinida</taxon>
        <taxon>Philodinidae</taxon>
        <taxon>Didymodactylos</taxon>
    </lineage>
</organism>
<keyword evidence="4" id="KW-1185">Reference proteome</keyword>
<keyword evidence="1" id="KW-0472">Membrane</keyword>
<sequence>MFAEKQVYIGLVCGAVILIIVYIQSRLYNAKHDKTFHISSFSSISLRNEQRLFQLKQKYLLTNLELFSINSTISSNNTKRLIYRCKRICGGLGDRLRGIISGFVLAILSNRHFEIDMTYPCAIETYLKPNLYNWILNNDKQRKPLQVFLYAIDHNKELMTSLRRTNFIEQWLKYDDIILSTNIDMVTPVLTNKLIKHTSLVQMIYEKKIIPTMNNLFPLLYEILFKPTNIVEHKIDNILRLVAIPFVIDPLCEHTITRPISFEINTIRFCINRPESGRGNSVKSIYRYRGKKAFTVADVVICVRCLCLRLNHLAKSSLLCLHIRTYSNPSNPRDPMVPDRLHTAEDMCKYIGTNSTTTILEKNKLQIFVASDSAKAVSTILQYFPNQSLSVPGPIVHIDRPSGKANVCDGFSKVIIDFYLLGECHTSLLTSSGFSAMANRRRLKPYENLFMYQSNKRKIIRCDDSLKETKWESINSTQYIYCTEQGKVISFKHW</sequence>
<accession>A0A814IUS9</accession>
<keyword evidence="1" id="KW-1133">Transmembrane helix</keyword>
<dbReference type="OrthoDB" id="428346at2759"/>
<evidence type="ECO:0000313" key="3">
    <source>
        <dbReference type="EMBL" id="CAF3797658.1"/>
    </source>
</evidence>
<dbReference type="Proteomes" id="UP000663829">
    <property type="component" value="Unassembled WGS sequence"/>
</dbReference>
<evidence type="ECO:0000256" key="1">
    <source>
        <dbReference type="SAM" id="Phobius"/>
    </source>
</evidence>
<dbReference type="EMBL" id="CAJNOQ010003718">
    <property type="protein sequence ID" value="CAF1026548.1"/>
    <property type="molecule type" value="Genomic_DNA"/>
</dbReference>
<evidence type="ECO:0000313" key="4">
    <source>
        <dbReference type="Proteomes" id="UP000663829"/>
    </source>
</evidence>
<dbReference type="EMBL" id="CAJOBC010003718">
    <property type="protein sequence ID" value="CAF3797658.1"/>
    <property type="molecule type" value="Genomic_DNA"/>
</dbReference>
<dbReference type="Proteomes" id="UP000681722">
    <property type="component" value="Unassembled WGS sequence"/>
</dbReference>
<comment type="caution">
    <text evidence="2">The sequence shown here is derived from an EMBL/GenBank/DDBJ whole genome shotgun (WGS) entry which is preliminary data.</text>
</comment>
<dbReference type="AlphaFoldDB" id="A0A814IUS9"/>
<proteinExistence type="predicted"/>
<dbReference type="Gene3D" id="3.40.50.11350">
    <property type="match status" value="1"/>
</dbReference>
<name>A0A814IUS9_9BILA</name>
<reference evidence="2" key="1">
    <citation type="submission" date="2021-02" db="EMBL/GenBank/DDBJ databases">
        <authorList>
            <person name="Nowell W R."/>
        </authorList>
    </citation>
    <scope>NUCLEOTIDE SEQUENCE</scope>
</reference>